<evidence type="ECO:0000259" key="4">
    <source>
        <dbReference type="Pfam" id="PF04967"/>
    </source>
</evidence>
<keyword evidence="1" id="KW-0805">Transcription regulation</keyword>
<evidence type="ECO:0000256" key="2">
    <source>
        <dbReference type="ARBA" id="ARBA00023163"/>
    </source>
</evidence>
<dbReference type="InterPro" id="IPR031803">
    <property type="entry name" value="BAT_GAF/HTH-assoc"/>
</dbReference>
<comment type="caution">
    <text evidence="6">The sequence shown here is derived from an EMBL/GenBank/DDBJ whole genome shotgun (WGS) entry which is preliminary data.</text>
</comment>
<dbReference type="EMBL" id="JBHTAG010000002">
    <property type="protein sequence ID" value="MFC7096120.1"/>
    <property type="molecule type" value="Genomic_DNA"/>
</dbReference>
<evidence type="ECO:0000313" key="6">
    <source>
        <dbReference type="EMBL" id="MFC7096120.1"/>
    </source>
</evidence>
<accession>A0ABD5WV17</accession>
<dbReference type="InterPro" id="IPR007050">
    <property type="entry name" value="HTH_bacterioopsin"/>
</dbReference>
<evidence type="ECO:0000256" key="3">
    <source>
        <dbReference type="SAM" id="MobiDB-lite"/>
    </source>
</evidence>
<keyword evidence="7" id="KW-1185">Reference proteome</keyword>
<evidence type="ECO:0000256" key="1">
    <source>
        <dbReference type="ARBA" id="ARBA00023015"/>
    </source>
</evidence>
<feature type="compositionally biased region" description="Basic and acidic residues" evidence="3">
    <location>
        <begin position="1"/>
        <end position="18"/>
    </location>
</feature>
<feature type="region of interest" description="Disordered" evidence="3">
    <location>
        <begin position="1"/>
        <end position="21"/>
    </location>
</feature>
<dbReference type="Pfam" id="PF15915">
    <property type="entry name" value="BAT"/>
    <property type="match status" value="1"/>
</dbReference>
<proteinExistence type="predicted"/>
<dbReference type="PANTHER" id="PTHR34236:SF1">
    <property type="entry name" value="DIMETHYL SULFOXIDE REDUCTASE TRANSCRIPTIONAL ACTIVATOR"/>
    <property type="match status" value="1"/>
</dbReference>
<organism evidence="6 7">
    <name type="scientific">Halobaculum marinum</name>
    <dbReference type="NCBI Taxonomy" id="3031996"/>
    <lineage>
        <taxon>Archaea</taxon>
        <taxon>Methanobacteriati</taxon>
        <taxon>Methanobacteriota</taxon>
        <taxon>Stenosarchaea group</taxon>
        <taxon>Halobacteria</taxon>
        <taxon>Halobacteriales</taxon>
        <taxon>Haloferacaceae</taxon>
        <taxon>Halobaculum</taxon>
    </lineage>
</organism>
<name>A0ABD5WV17_9EURY</name>
<dbReference type="Pfam" id="PF04967">
    <property type="entry name" value="HTH_10"/>
    <property type="match status" value="1"/>
</dbReference>
<dbReference type="PANTHER" id="PTHR34236">
    <property type="entry name" value="DIMETHYL SULFOXIDE REDUCTASE TRANSCRIPTIONAL ACTIVATOR"/>
    <property type="match status" value="1"/>
</dbReference>
<evidence type="ECO:0000259" key="5">
    <source>
        <dbReference type="Pfam" id="PF15915"/>
    </source>
</evidence>
<dbReference type="AlphaFoldDB" id="A0ABD5WV17"/>
<dbReference type="Proteomes" id="UP001596388">
    <property type="component" value="Unassembled WGS sequence"/>
</dbReference>
<reference evidence="6 7" key="1">
    <citation type="journal article" date="2019" name="Int. J. Syst. Evol. Microbiol.">
        <title>The Global Catalogue of Microorganisms (GCM) 10K type strain sequencing project: providing services to taxonomists for standard genome sequencing and annotation.</title>
        <authorList>
            <consortium name="The Broad Institute Genomics Platform"/>
            <consortium name="The Broad Institute Genome Sequencing Center for Infectious Disease"/>
            <person name="Wu L."/>
            <person name="Ma J."/>
        </authorList>
    </citation>
    <scope>NUCLEOTIDE SEQUENCE [LARGE SCALE GENOMIC DNA]</scope>
    <source>
        <strain evidence="6 7">DT55</strain>
    </source>
</reference>
<feature type="domain" description="Bacterioopsin transcriptional activator GAF and HTH associated" evidence="5">
    <location>
        <begin position="113"/>
        <end position="236"/>
    </location>
</feature>
<keyword evidence="2" id="KW-0804">Transcription</keyword>
<dbReference type="RefSeq" id="WP_276236392.1">
    <property type="nucleotide sequence ID" value="NZ_CP119989.1"/>
</dbReference>
<sequence length="310" mass="33617">MESGEGERRRGGLGDVFERVAPGEPLSTAEVARHLAVDEHEATRRLRAAAAAGSVRSKAFPGAGRAWWRPADGEGAPTDDALVEVEYRSTALATPFLDAFEAVPPEGETVPTDARIDATIESVVPVRDGMLQYYTARGVSPKRYLAALRTVPGVSRARLLSTDGDRVRVEVRIDGDDLTNLFEAFGGWVTGGALLDGTVRIRGTVPKATDVAEVTDTVREWVPDAELTSTRAVYTPRAVRDLVNERLSDQQRAALEAAYYGGYFAVPRDSTGEDIATALGITRQTFNHHLRLAELAVVRQLFDATERDAL</sequence>
<protein>
    <submittedName>
        <fullName evidence="6">Bacterio-opsin activator domain-containing protein</fullName>
    </submittedName>
</protein>
<feature type="domain" description="HTH bat-type" evidence="4">
    <location>
        <begin position="247"/>
        <end position="296"/>
    </location>
</feature>
<evidence type="ECO:0000313" key="7">
    <source>
        <dbReference type="Proteomes" id="UP001596388"/>
    </source>
</evidence>
<dbReference type="GeneID" id="79269994"/>
<gene>
    <name evidence="6" type="ORF">ACFQKD_02295</name>
</gene>